<accession>A0A0A6RPA1</accession>
<dbReference type="AlphaFoldDB" id="A0A0A6RPA1"/>
<dbReference type="PANTHER" id="PTHR38567">
    <property type="entry name" value="DUF4291 DOMAIN-CONTAINING PROTEIN"/>
    <property type="match status" value="1"/>
</dbReference>
<evidence type="ECO:0008006" key="3">
    <source>
        <dbReference type="Google" id="ProtNLM"/>
    </source>
</evidence>
<dbReference type="Proteomes" id="UP000030428">
    <property type="component" value="Unassembled WGS sequence"/>
</dbReference>
<protein>
    <recommendedName>
        <fullName evidence="3">DUF4291 domain-containing protein</fullName>
    </recommendedName>
</protein>
<reference evidence="1 2" key="1">
    <citation type="journal article" date="2016" name="Front. Microbiol.">
        <title>Single-Cell (Meta-)Genomics of a Dimorphic Candidatus Thiomargarita nelsonii Reveals Genomic Plasticity.</title>
        <authorList>
            <person name="Flood B.E."/>
            <person name="Fliss P."/>
            <person name="Jones D.S."/>
            <person name="Dick G.J."/>
            <person name="Jain S."/>
            <person name="Kaster A.K."/>
            <person name="Winkel M."/>
            <person name="Mussmann M."/>
            <person name="Bailey J."/>
        </authorList>
    </citation>
    <scope>NUCLEOTIDE SEQUENCE [LARGE SCALE GENOMIC DNA]</scope>
    <source>
        <strain evidence="1">Hydrate Ridge</strain>
    </source>
</reference>
<evidence type="ECO:0000313" key="1">
    <source>
        <dbReference type="EMBL" id="KHD05691.1"/>
    </source>
</evidence>
<proteinExistence type="predicted"/>
<name>A0A0A6RPA1_9GAMM</name>
<dbReference type="PANTHER" id="PTHR38567:SF1">
    <property type="entry name" value="DUF4291 DOMAIN-CONTAINING PROTEIN"/>
    <property type="match status" value="1"/>
</dbReference>
<dbReference type="Pfam" id="PF14124">
    <property type="entry name" value="DUF4291"/>
    <property type="match status" value="1"/>
</dbReference>
<gene>
    <name evidence="1" type="ORF">PN36_24805</name>
</gene>
<dbReference type="EMBL" id="JSZA02000132">
    <property type="protein sequence ID" value="KHD05691.1"/>
    <property type="molecule type" value="Genomic_DNA"/>
</dbReference>
<dbReference type="InterPro" id="IPR025633">
    <property type="entry name" value="DUF4291"/>
</dbReference>
<comment type="caution">
    <text evidence="1">The sequence shown here is derived from an EMBL/GenBank/DDBJ whole genome shotgun (WGS) entry which is preliminary data.</text>
</comment>
<keyword evidence="2" id="KW-1185">Reference proteome</keyword>
<evidence type="ECO:0000313" key="2">
    <source>
        <dbReference type="Proteomes" id="UP000030428"/>
    </source>
</evidence>
<sequence length="200" mass="23631">MNIETQAYLKQIENWPKTGKHILANYDDETIIVYQAYRPSIGHFALKNGYFGGDFKYTRMSWIKPNFLWMMYRSGWGTKEGQEIILAIRLRREFFDELLSLAVPSKYSMNETQGAWKEKIKTSSVRLQWDPDHNPIGEKVERRAIQLGLRDNALESYGKKEAIEIINMSDFVAEQREYQKDLSFDKLHIPRERVYLPDNI</sequence>
<organism evidence="1 2">
    <name type="scientific">Candidatus Thiomargarita nelsonii</name>
    <dbReference type="NCBI Taxonomy" id="1003181"/>
    <lineage>
        <taxon>Bacteria</taxon>
        <taxon>Pseudomonadati</taxon>
        <taxon>Pseudomonadota</taxon>
        <taxon>Gammaproteobacteria</taxon>
        <taxon>Thiotrichales</taxon>
        <taxon>Thiotrichaceae</taxon>
        <taxon>Thiomargarita</taxon>
    </lineage>
</organism>